<protein>
    <submittedName>
        <fullName evidence="2">Uncharacterized protein</fullName>
    </submittedName>
</protein>
<reference evidence="3" key="1">
    <citation type="submission" date="2019-04" db="EMBL/GenBank/DDBJ databases">
        <title>Friends and foes A comparative genomics studyof 23 Aspergillus species from section Flavi.</title>
        <authorList>
            <consortium name="DOE Joint Genome Institute"/>
            <person name="Kjaerbolling I."/>
            <person name="Vesth T."/>
            <person name="Frisvad J.C."/>
            <person name="Nybo J.L."/>
            <person name="Theobald S."/>
            <person name="Kildgaard S."/>
            <person name="Isbrandt T."/>
            <person name="Kuo A."/>
            <person name="Sato A."/>
            <person name="Lyhne E.K."/>
            <person name="Kogle M.E."/>
            <person name="Wiebenga A."/>
            <person name="Kun R.S."/>
            <person name="Lubbers R.J."/>
            <person name="Makela M.R."/>
            <person name="Barry K."/>
            <person name="Chovatia M."/>
            <person name="Clum A."/>
            <person name="Daum C."/>
            <person name="Haridas S."/>
            <person name="He G."/>
            <person name="LaButti K."/>
            <person name="Lipzen A."/>
            <person name="Mondo S."/>
            <person name="Riley R."/>
            <person name="Salamov A."/>
            <person name="Simmons B.A."/>
            <person name="Magnuson J.K."/>
            <person name="Henrissat B."/>
            <person name="Mortensen U.H."/>
            <person name="Larsen T.O."/>
            <person name="Devries R.P."/>
            <person name="Grigoriev I.V."/>
            <person name="Machida M."/>
            <person name="Baker S.E."/>
            <person name="Andersen M.R."/>
        </authorList>
    </citation>
    <scope>NUCLEOTIDE SEQUENCE [LARGE SCALE GENOMIC DNA]</scope>
    <source>
        <strain evidence="3">CBS 130015</strain>
    </source>
</reference>
<name>A0A5N6VV80_9EURO</name>
<gene>
    <name evidence="2" type="ORF">BDV41DRAFT_355980</name>
</gene>
<evidence type="ECO:0000313" key="3">
    <source>
        <dbReference type="Proteomes" id="UP000325433"/>
    </source>
</evidence>
<dbReference type="Proteomes" id="UP000325433">
    <property type="component" value="Unassembled WGS sequence"/>
</dbReference>
<keyword evidence="1" id="KW-1133">Transmembrane helix</keyword>
<keyword evidence="1" id="KW-0812">Transmembrane</keyword>
<keyword evidence="1" id="KW-0472">Membrane</keyword>
<dbReference type="AlphaFoldDB" id="A0A5N6VV80"/>
<dbReference type="EMBL" id="ML738347">
    <property type="protein sequence ID" value="KAE8310970.1"/>
    <property type="molecule type" value="Genomic_DNA"/>
</dbReference>
<evidence type="ECO:0000313" key="2">
    <source>
        <dbReference type="EMBL" id="KAE8310970.1"/>
    </source>
</evidence>
<proteinExistence type="predicted"/>
<accession>A0A5N6VV80</accession>
<sequence>MLVPFERFSQRSCSGIESNLVIITASLPVVKQFVCVSIVSAMQQMNRAIIKRLRKMLANTSQDDRQGSVRISRVLGEELPMPERDSWAREVLAFDRPASV</sequence>
<evidence type="ECO:0000256" key="1">
    <source>
        <dbReference type="SAM" id="Phobius"/>
    </source>
</evidence>
<keyword evidence="3" id="KW-1185">Reference proteome</keyword>
<organism evidence="2 3">
    <name type="scientific">Aspergillus transmontanensis</name>
    <dbReference type="NCBI Taxonomy" id="1034304"/>
    <lineage>
        <taxon>Eukaryota</taxon>
        <taxon>Fungi</taxon>
        <taxon>Dikarya</taxon>
        <taxon>Ascomycota</taxon>
        <taxon>Pezizomycotina</taxon>
        <taxon>Eurotiomycetes</taxon>
        <taxon>Eurotiomycetidae</taxon>
        <taxon>Eurotiales</taxon>
        <taxon>Aspergillaceae</taxon>
        <taxon>Aspergillus</taxon>
        <taxon>Aspergillus subgen. Circumdati</taxon>
    </lineage>
</organism>
<feature type="transmembrane region" description="Helical" evidence="1">
    <location>
        <begin position="20"/>
        <end position="42"/>
    </location>
</feature>